<dbReference type="EMBL" id="VEPZ02001739">
    <property type="protein sequence ID" value="KAE8658959.1"/>
    <property type="molecule type" value="Genomic_DNA"/>
</dbReference>
<feature type="domain" description="PH" evidence="2">
    <location>
        <begin position="45"/>
        <end position="152"/>
    </location>
</feature>
<reference evidence="3" key="1">
    <citation type="submission" date="2019-09" db="EMBL/GenBank/DDBJ databases">
        <title>Draft genome information of white flower Hibiscus syriacus.</title>
        <authorList>
            <person name="Kim Y.-M."/>
        </authorList>
    </citation>
    <scope>NUCLEOTIDE SEQUENCE [LARGE SCALE GENOMIC DNA]</scope>
    <source>
        <strain evidence="3">YM2019G1</strain>
    </source>
</reference>
<comment type="caution">
    <text evidence="3">The sequence shown here is derived from an EMBL/GenBank/DDBJ whole genome shotgun (WGS) entry which is preliminary data.</text>
</comment>
<dbReference type="PANTHER" id="PTHR46265">
    <property type="entry name" value="RHO GTPASE-ACTIVATING PROTEIN 7"/>
    <property type="match status" value="1"/>
</dbReference>
<keyword evidence="4" id="KW-1185">Reference proteome</keyword>
<dbReference type="AlphaFoldDB" id="A0A6A2XKG8"/>
<protein>
    <recommendedName>
        <fullName evidence="2">PH domain-containing protein</fullName>
    </recommendedName>
</protein>
<dbReference type="InterPro" id="IPR001849">
    <property type="entry name" value="PH_domain"/>
</dbReference>
<dbReference type="Gene3D" id="2.30.29.30">
    <property type="entry name" value="Pleckstrin-homology domain (PH domain)/Phosphotyrosine-binding domain (PTB)"/>
    <property type="match status" value="1"/>
</dbReference>
<evidence type="ECO:0000259" key="2">
    <source>
        <dbReference type="PROSITE" id="PS50003"/>
    </source>
</evidence>
<evidence type="ECO:0000313" key="4">
    <source>
        <dbReference type="Proteomes" id="UP000436088"/>
    </source>
</evidence>
<accession>A0A6A2XKG8</accession>
<dbReference type="PANTHER" id="PTHR46265:SF22">
    <property type="entry name" value="RHO GTPASE-ACTIVATING PROTEIN REN1-LIKE ISOFORM X1"/>
    <property type="match status" value="1"/>
</dbReference>
<feature type="region of interest" description="Disordered" evidence="1">
    <location>
        <begin position="1"/>
        <end position="37"/>
    </location>
</feature>
<gene>
    <name evidence="3" type="ORF">F3Y22_tig00116965pilonHSYRG00485</name>
</gene>
<dbReference type="Proteomes" id="UP000436088">
    <property type="component" value="Unassembled WGS sequence"/>
</dbReference>
<dbReference type="InterPro" id="IPR011993">
    <property type="entry name" value="PH-like_dom_sf"/>
</dbReference>
<dbReference type="Pfam" id="PF00169">
    <property type="entry name" value="PH"/>
    <property type="match status" value="1"/>
</dbReference>
<evidence type="ECO:0000256" key="1">
    <source>
        <dbReference type="SAM" id="MobiDB-lite"/>
    </source>
</evidence>
<name>A0A6A2XKG8_HIBSY</name>
<organism evidence="3 4">
    <name type="scientific">Hibiscus syriacus</name>
    <name type="common">Rose of Sharon</name>
    <dbReference type="NCBI Taxonomy" id="106335"/>
    <lineage>
        <taxon>Eukaryota</taxon>
        <taxon>Viridiplantae</taxon>
        <taxon>Streptophyta</taxon>
        <taxon>Embryophyta</taxon>
        <taxon>Tracheophyta</taxon>
        <taxon>Spermatophyta</taxon>
        <taxon>Magnoliopsida</taxon>
        <taxon>eudicotyledons</taxon>
        <taxon>Gunneridae</taxon>
        <taxon>Pentapetalae</taxon>
        <taxon>rosids</taxon>
        <taxon>malvids</taxon>
        <taxon>Malvales</taxon>
        <taxon>Malvaceae</taxon>
        <taxon>Malvoideae</taxon>
        <taxon>Hibiscus</taxon>
    </lineage>
</organism>
<dbReference type="SUPFAM" id="SSF50729">
    <property type="entry name" value="PH domain-like"/>
    <property type="match status" value="1"/>
</dbReference>
<dbReference type="InterPro" id="IPR052799">
    <property type="entry name" value="Rho_GAP_Regulators"/>
</dbReference>
<evidence type="ECO:0000313" key="3">
    <source>
        <dbReference type="EMBL" id="KAE8658959.1"/>
    </source>
</evidence>
<dbReference type="CDD" id="cd00821">
    <property type="entry name" value="PH"/>
    <property type="match status" value="1"/>
</dbReference>
<sequence length="236" mass="25787">MDSKNEESSKGQQGDAAVEADPGPPPSTPVSSLERPTPSFPAKNLVLKSGPLLLSTKGIGWTSWKKRWFILTRTSLVFFRSDPTAIPPKGSEVNLTLGGIDLNNSGSVVVKADKKLMIVQFQDGQDGRNFTLKAETSEDLYKWKTAFENAFSQAPPPSSSQVMGKNGILRNDKADAVDGSKEPVNEKQPVRSTVIEKPILFALEDADGAPTFLEKALRYVEEHGELFFSINCYNLV</sequence>
<proteinExistence type="predicted"/>
<dbReference type="SMART" id="SM00233">
    <property type="entry name" value="PH"/>
    <property type="match status" value="1"/>
</dbReference>
<dbReference type="PROSITE" id="PS50003">
    <property type="entry name" value="PH_DOMAIN"/>
    <property type="match status" value="1"/>
</dbReference>